<dbReference type="InterPro" id="IPR050855">
    <property type="entry name" value="NDM-1-like"/>
</dbReference>
<dbReference type="InterPro" id="IPR001279">
    <property type="entry name" value="Metallo-B-lactamas"/>
</dbReference>
<dbReference type="RefSeq" id="WP_068027144.1">
    <property type="nucleotide sequence ID" value="NZ_QQAZ01000019.1"/>
</dbReference>
<dbReference type="SMART" id="SM00849">
    <property type="entry name" value="Lactamase_B"/>
    <property type="match status" value="1"/>
</dbReference>
<keyword evidence="3" id="KW-1185">Reference proteome</keyword>
<name>A0A370GJT4_9NOCA</name>
<evidence type="ECO:0000313" key="2">
    <source>
        <dbReference type="EMBL" id="RDI43630.1"/>
    </source>
</evidence>
<evidence type="ECO:0000259" key="1">
    <source>
        <dbReference type="SMART" id="SM00849"/>
    </source>
</evidence>
<reference evidence="2 3" key="1">
    <citation type="submission" date="2018-07" db="EMBL/GenBank/DDBJ databases">
        <title>Genomic Encyclopedia of Type Strains, Phase IV (KMG-IV): sequencing the most valuable type-strain genomes for metagenomic binning, comparative biology and taxonomic classification.</title>
        <authorList>
            <person name="Goeker M."/>
        </authorList>
    </citation>
    <scope>NUCLEOTIDE SEQUENCE [LARGE SCALE GENOMIC DNA]</scope>
    <source>
        <strain evidence="2 3">DSM 44952</strain>
    </source>
</reference>
<dbReference type="Proteomes" id="UP000255355">
    <property type="component" value="Unassembled WGS sequence"/>
</dbReference>
<dbReference type="EMBL" id="QQAZ01000019">
    <property type="protein sequence ID" value="RDI43630.1"/>
    <property type="molecule type" value="Genomic_DNA"/>
</dbReference>
<evidence type="ECO:0000313" key="3">
    <source>
        <dbReference type="Proteomes" id="UP000255355"/>
    </source>
</evidence>
<comment type="caution">
    <text evidence="2">The sequence shown here is derived from an EMBL/GenBank/DDBJ whole genome shotgun (WGS) entry which is preliminary data.</text>
</comment>
<dbReference type="SUPFAM" id="SSF56281">
    <property type="entry name" value="Metallo-hydrolase/oxidoreductase"/>
    <property type="match status" value="1"/>
</dbReference>
<accession>A0A370GJT4</accession>
<proteinExistence type="predicted"/>
<dbReference type="Gene3D" id="3.60.15.10">
    <property type="entry name" value="Ribonuclease Z/Hydroxyacylglutathione hydrolase-like"/>
    <property type="match status" value="1"/>
</dbReference>
<dbReference type="AlphaFoldDB" id="A0A370GJT4"/>
<sequence>MSLVVERMPELSVTRVSRWFFNCYLVTGDDHTIIAVDPGLPNIADDLESVTAGMPGSVRIAAATHGHGDHVGGAAALARRYSARIHLPAVTLTYLGGTRPRTPSPAQMARAWRLPVGQPFDRKGAIGAVRATMSAGFGGPRGMLWSGPDPGKGLEEGMSLPGAPEWTVLHAPGHTDDSIVFWNERTGALLSGDAVVSIAGRPRFAPDTVDRTAANRTRHRLSKLPVRHLLPGHGVPIHAESVWAL</sequence>
<keyword evidence="2" id="KW-0378">Hydrolase</keyword>
<dbReference type="Pfam" id="PF00753">
    <property type="entry name" value="Lactamase_B"/>
    <property type="match status" value="1"/>
</dbReference>
<dbReference type="STRING" id="1210089.GCA_001613165_06009"/>
<dbReference type="GO" id="GO:0016787">
    <property type="term" value="F:hydrolase activity"/>
    <property type="evidence" value="ECO:0007669"/>
    <property type="project" value="UniProtKB-KW"/>
</dbReference>
<feature type="domain" description="Metallo-beta-lactamase" evidence="1">
    <location>
        <begin position="20"/>
        <end position="233"/>
    </location>
</feature>
<dbReference type="OrthoDB" id="2971563at2"/>
<dbReference type="InterPro" id="IPR036866">
    <property type="entry name" value="RibonucZ/Hydroxyglut_hydro"/>
</dbReference>
<protein>
    <submittedName>
        <fullName evidence="2">Glyoxylase-like metal-dependent hydrolase (Beta-lactamase superfamily II)</fullName>
    </submittedName>
</protein>
<gene>
    <name evidence="2" type="ORF">DFR68_11917</name>
</gene>
<organism evidence="2 3">
    <name type="scientific">Nocardia mexicana</name>
    <dbReference type="NCBI Taxonomy" id="279262"/>
    <lineage>
        <taxon>Bacteria</taxon>
        <taxon>Bacillati</taxon>
        <taxon>Actinomycetota</taxon>
        <taxon>Actinomycetes</taxon>
        <taxon>Mycobacteriales</taxon>
        <taxon>Nocardiaceae</taxon>
        <taxon>Nocardia</taxon>
    </lineage>
</organism>
<dbReference type="PANTHER" id="PTHR42951">
    <property type="entry name" value="METALLO-BETA-LACTAMASE DOMAIN-CONTAINING"/>
    <property type="match status" value="1"/>
</dbReference>